<dbReference type="EMBL" id="KB908937">
    <property type="protein sequence ID" value="EOB14361.1"/>
    <property type="molecule type" value="Genomic_DNA"/>
</dbReference>
<reference evidence="3 4" key="1">
    <citation type="journal article" date="2013" name="BMC Genomics">
        <title>Comparative genomics of parasitic silkworm microsporidia reveal an association between genome expansion and host adaptation.</title>
        <authorList>
            <person name="Pan G."/>
            <person name="Xu J."/>
            <person name="Li T."/>
            <person name="Xia Q."/>
            <person name="Liu S.L."/>
            <person name="Zhang G."/>
            <person name="Li S."/>
            <person name="Li C."/>
            <person name="Liu H."/>
            <person name="Yang L."/>
            <person name="Liu T."/>
            <person name="Zhang X."/>
            <person name="Wu Z."/>
            <person name="Fan W."/>
            <person name="Dang X."/>
            <person name="Xiang H."/>
            <person name="Tao M."/>
            <person name="Li Y."/>
            <person name="Hu J."/>
            <person name="Li Z."/>
            <person name="Lin L."/>
            <person name="Luo J."/>
            <person name="Geng L."/>
            <person name="Wang L."/>
            <person name="Long M."/>
            <person name="Wan Y."/>
            <person name="He N."/>
            <person name="Zhang Z."/>
            <person name="Lu C."/>
            <person name="Keeling P.J."/>
            <person name="Wang J."/>
            <person name="Xiang Z."/>
            <person name="Zhou Z."/>
        </authorList>
    </citation>
    <scope>NUCLEOTIDE SEQUENCE [LARGE SCALE GENOMIC DNA]</scope>
    <source>
        <strain evidence="4">CQ1 / CVCC 102059</strain>
    </source>
</reference>
<evidence type="ECO:0000256" key="2">
    <source>
        <dbReference type="SAM" id="Phobius"/>
    </source>
</evidence>
<keyword evidence="2" id="KW-1133">Transmembrane helix</keyword>
<dbReference type="HOGENOM" id="CLU_1555709_0_0_1"/>
<name>R0KU84_NOSB1</name>
<dbReference type="AlphaFoldDB" id="R0KU84"/>
<dbReference type="Proteomes" id="UP000016927">
    <property type="component" value="Unassembled WGS sequence"/>
</dbReference>
<feature type="compositionally biased region" description="Basic and acidic residues" evidence="1">
    <location>
        <begin position="77"/>
        <end position="92"/>
    </location>
</feature>
<organism evidence="3 4">
    <name type="scientific">Nosema bombycis (strain CQ1 / CVCC 102059)</name>
    <name type="common">Microsporidian parasite</name>
    <name type="synonym">Pebrine of silkworm</name>
    <dbReference type="NCBI Taxonomy" id="578461"/>
    <lineage>
        <taxon>Eukaryota</taxon>
        <taxon>Fungi</taxon>
        <taxon>Fungi incertae sedis</taxon>
        <taxon>Microsporidia</taxon>
        <taxon>Nosematidae</taxon>
        <taxon>Nosema</taxon>
    </lineage>
</organism>
<protein>
    <submittedName>
        <fullName evidence="3">Uncharacterized protein</fullName>
    </submittedName>
</protein>
<keyword evidence="4" id="KW-1185">Reference proteome</keyword>
<dbReference type="VEuPathDB" id="MicrosporidiaDB:NBO_29g0043"/>
<gene>
    <name evidence="3" type="ORF">NBO_29g0043</name>
</gene>
<evidence type="ECO:0000313" key="4">
    <source>
        <dbReference type="Proteomes" id="UP000016927"/>
    </source>
</evidence>
<keyword evidence="2" id="KW-0472">Membrane</keyword>
<accession>R0KU84</accession>
<sequence length="172" mass="19534">MKMMKLSAVFFFIAIIVIVIVILLLLLLNKNHYKESLDNNNQQITKTEEAAEKANINKNGTVEHVKINKVDASTQTEDSKTETVALNEDKSSKTNLKKPLDTKSMTPIPPPPPFPSDVTENLSPLKIKNGQFFKKSNTKLNNEDFLTDKLLKDKIASLRSLDQKYKQKIQYN</sequence>
<evidence type="ECO:0000313" key="3">
    <source>
        <dbReference type="EMBL" id="EOB14361.1"/>
    </source>
</evidence>
<feature type="region of interest" description="Disordered" evidence="1">
    <location>
        <begin position="70"/>
        <end position="122"/>
    </location>
</feature>
<keyword evidence="2" id="KW-0812">Transmembrane</keyword>
<feature type="transmembrane region" description="Helical" evidence="2">
    <location>
        <begin position="6"/>
        <end position="28"/>
    </location>
</feature>
<proteinExistence type="predicted"/>
<evidence type="ECO:0000256" key="1">
    <source>
        <dbReference type="SAM" id="MobiDB-lite"/>
    </source>
</evidence>